<comment type="caution">
    <text evidence="1">The sequence shown here is derived from an EMBL/GenBank/DDBJ whole genome shotgun (WGS) entry which is preliminary data.</text>
</comment>
<sequence>MAHNYEIYGVVLASEFELKAPLVTDKSPDIHIKLANVESAPPSHLESVSAFASISNTQFWLDVPNIARFFVADLDTINVQPYPTADMDSVELYLLGAVLGPLMNMRKYLVMHGNVVHLEIHGQIHRLLLCGHSAVGKSSFSAYLINQCNACLVADDLAVFNSQGVVCSGSPRLKIWQDVSQALQLDEAELTPVRPSVNKFDWHIGERFISEQASVDLVVLLTGDNENTVEIEEIQGVKKLSPLQNQIFRKEFAKTAGLEKIHFILIGKSFGHTPVIKLGRPRSSKILENFEKMGKALFTYLTNEPLGATRDKS</sequence>
<dbReference type="InterPro" id="IPR027417">
    <property type="entry name" value="P-loop_NTPase"/>
</dbReference>
<protein>
    <recommendedName>
        <fullName evidence="3">HPr kinase/phosphorylase C-terminal domain-containing protein</fullName>
    </recommendedName>
</protein>
<dbReference type="EMBL" id="JANFPJ010000018">
    <property type="protein sequence ID" value="MDT7526350.1"/>
    <property type="molecule type" value="Genomic_DNA"/>
</dbReference>
<name>A0ABU3KY21_9GAMM</name>
<proteinExistence type="predicted"/>
<organism evidence="1 2">
    <name type="scientific">Pseudidiomarina fusca</name>
    <dbReference type="NCBI Taxonomy" id="2965078"/>
    <lineage>
        <taxon>Bacteria</taxon>
        <taxon>Pseudomonadati</taxon>
        <taxon>Pseudomonadota</taxon>
        <taxon>Gammaproteobacteria</taxon>
        <taxon>Alteromonadales</taxon>
        <taxon>Idiomarinaceae</taxon>
        <taxon>Pseudidiomarina</taxon>
    </lineage>
</organism>
<evidence type="ECO:0000313" key="1">
    <source>
        <dbReference type="EMBL" id="MDT7526350.1"/>
    </source>
</evidence>
<dbReference type="Gene3D" id="3.40.50.300">
    <property type="entry name" value="P-loop containing nucleotide triphosphate hydrolases"/>
    <property type="match status" value="1"/>
</dbReference>
<dbReference type="Proteomes" id="UP001305027">
    <property type="component" value="Unassembled WGS sequence"/>
</dbReference>
<evidence type="ECO:0000313" key="2">
    <source>
        <dbReference type="Proteomes" id="UP001305027"/>
    </source>
</evidence>
<reference evidence="1 2" key="1">
    <citation type="submission" date="2022-07" db="EMBL/GenBank/DDBJ databases">
        <title>Pseudidiomarina sp. nov, a marine bacterium isolated from Pacific Ocean.</title>
        <authorList>
            <person name="Wang Y."/>
        </authorList>
    </citation>
    <scope>NUCLEOTIDE SEQUENCE [LARGE SCALE GENOMIC DNA]</scope>
    <source>
        <strain evidence="1 2">GXY010</strain>
    </source>
</reference>
<keyword evidence="2" id="KW-1185">Reference proteome</keyword>
<accession>A0ABU3KY21</accession>
<gene>
    <name evidence="1" type="ORF">NOG12_09700</name>
</gene>
<dbReference type="RefSeq" id="WP_313933134.1">
    <property type="nucleotide sequence ID" value="NZ_JANFPJ010000018.1"/>
</dbReference>
<evidence type="ECO:0008006" key="3">
    <source>
        <dbReference type="Google" id="ProtNLM"/>
    </source>
</evidence>